<evidence type="ECO:0000259" key="3">
    <source>
        <dbReference type="PROSITE" id="PS50250"/>
    </source>
</evidence>
<dbReference type="FunFam" id="1.10.10.10:FF:000146">
    <property type="entry name" value="PCI domain-containing protein 2 homolog"/>
    <property type="match status" value="1"/>
</dbReference>
<dbReference type="SMART" id="SM00753">
    <property type="entry name" value="PAM"/>
    <property type="match status" value="1"/>
</dbReference>
<dbReference type="InterPro" id="IPR000717">
    <property type="entry name" value="PCI_dom"/>
</dbReference>
<dbReference type="Proteomes" id="UP000663879">
    <property type="component" value="Unassembled WGS sequence"/>
</dbReference>
<protein>
    <recommendedName>
        <fullName evidence="2">CSN12-like protein</fullName>
    </recommendedName>
</protein>
<evidence type="ECO:0000256" key="2">
    <source>
        <dbReference type="ARBA" id="ARBA00033214"/>
    </source>
</evidence>
<accession>A0A813SJP2</accession>
<name>A0A813SJP2_9BILA</name>
<dbReference type="GO" id="GO:0003690">
    <property type="term" value="F:double-stranded DNA binding"/>
    <property type="evidence" value="ECO:0007669"/>
    <property type="project" value="InterPro"/>
</dbReference>
<dbReference type="Pfam" id="PF01399">
    <property type="entry name" value="PCI"/>
    <property type="match status" value="1"/>
</dbReference>
<keyword evidence="5" id="KW-1185">Reference proteome</keyword>
<sequence length="419" mass="49457">MNISPNRFIDEIFRSLMTKDALSLAKLLSFKNHQYRSIYFSDESLRYLTDKFKNSPNEIYNWSEAINYYILSRNSIYKQEYINAFDFLNKSFKCLVDLIKDAKDENWQLPVLFRMSVDLRLLASTCDTRQKQNYDDDQEKDANAEGSNNQDLYAEKTADALMASFRNLCTDTRSESHVSKRWGMMHIVNQLFKIYFKINKINLCNPLKRVIENSGLKDLFPRSHQIVYKFYVGRQAMFENDYNTAASYFEYAFQNCPNRYIKNKKIILVYLIPVNMLRGYMPKQDLLLKYDLKPFAEIVSAVKQGNIRKFNQDMIEYEDFFIDSGVYLFLEKLKMTTYRNLFKTLAKLLNTAQIPIEAFVNILKFLEEDDMDNDICQCILSNLIYEGKIKGYISHKHNKLVISRDFKVAFPRLSTINPV</sequence>
<dbReference type="InterPro" id="IPR036388">
    <property type="entry name" value="WH-like_DNA-bd_sf"/>
</dbReference>
<dbReference type="GO" id="GO:0006368">
    <property type="term" value="P:transcription elongation by RNA polymerase II"/>
    <property type="evidence" value="ECO:0007669"/>
    <property type="project" value="TreeGrafter"/>
</dbReference>
<dbReference type="Gene3D" id="1.10.10.10">
    <property type="entry name" value="Winged helix-like DNA-binding domain superfamily/Winged helix DNA-binding domain"/>
    <property type="match status" value="1"/>
</dbReference>
<dbReference type="PANTHER" id="PTHR12732">
    <property type="entry name" value="UNCHARACTERIZED PROTEASOME COMPONENT REGION PCI-CONTAINING"/>
    <property type="match status" value="1"/>
</dbReference>
<dbReference type="GO" id="GO:0003723">
    <property type="term" value="F:RNA binding"/>
    <property type="evidence" value="ECO:0007669"/>
    <property type="project" value="InterPro"/>
</dbReference>
<gene>
    <name evidence="4" type="ORF">OXX778_LOCUS6448</name>
</gene>
<dbReference type="InterPro" id="IPR045114">
    <property type="entry name" value="Csn12-like"/>
</dbReference>
<dbReference type="PROSITE" id="PS50250">
    <property type="entry name" value="PCI"/>
    <property type="match status" value="1"/>
</dbReference>
<dbReference type="EMBL" id="CAJNOC010000764">
    <property type="protein sequence ID" value="CAF0800664.1"/>
    <property type="molecule type" value="Genomic_DNA"/>
</dbReference>
<organism evidence="4 5">
    <name type="scientific">Brachionus calyciflorus</name>
    <dbReference type="NCBI Taxonomy" id="104777"/>
    <lineage>
        <taxon>Eukaryota</taxon>
        <taxon>Metazoa</taxon>
        <taxon>Spiralia</taxon>
        <taxon>Gnathifera</taxon>
        <taxon>Rotifera</taxon>
        <taxon>Eurotatoria</taxon>
        <taxon>Monogononta</taxon>
        <taxon>Pseudotrocha</taxon>
        <taxon>Ploima</taxon>
        <taxon>Brachionidae</taxon>
        <taxon>Brachionus</taxon>
    </lineage>
</organism>
<evidence type="ECO:0000256" key="1">
    <source>
        <dbReference type="ARBA" id="ARBA00025771"/>
    </source>
</evidence>
<reference evidence="4" key="1">
    <citation type="submission" date="2021-02" db="EMBL/GenBank/DDBJ databases">
        <authorList>
            <person name="Nowell W R."/>
        </authorList>
    </citation>
    <scope>NUCLEOTIDE SEQUENCE</scope>
    <source>
        <strain evidence="4">Ploen Becks lab</strain>
    </source>
</reference>
<feature type="domain" description="PCI" evidence="3">
    <location>
        <begin position="226"/>
        <end position="407"/>
    </location>
</feature>
<dbReference type="AlphaFoldDB" id="A0A813SJP2"/>
<comment type="similarity">
    <text evidence="1">Belongs to the CSN12 family.</text>
</comment>
<dbReference type="OrthoDB" id="10252687at2759"/>
<dbReference type="PANTHER" id="PTHR12732:SF0">
    <property type="entry name" value="PCI DOMAIN-CONTAINING PROTEIN 2"/>
    <property type="match status" value="1"/>
</dbReference>
<proteinExistence type="inferred from homology"/>
<dbReference type="GO" id="GO:0016973">
    <property type="term" value="P:poly(A)+ mRNA export from nucleus"/>
    <property type="evidence" value="ECO:0007669"/>
    <property type="project" value="TreeGrafter"/>
</dbReference>
<evidence type="ECO:0000313" key="4">
    <source>
        <dbReference type="EMBL" id="CAF0800664.1"/>
    </source>
</evidence>
<comment type="caution">
    <text evidence="4">The sequence shown here is derived from an EMBL/GenBank/DDBJ whole genome shotgun (WGS) entry which is preliminary data.</text>
</comment>
<dbReference type="GO" id="GO:0000973">
    <property type="term" value="P:post-transcriptional tethering of RNA polymerase II gene DNA at nuclear periphery"/>
    <property type="evidence" value="ECO:0007669"/>
    <property type="project" value="TreeGrafter"/>
</dbReference>
<evidence type="ECO:0000313" key="5">
    <source>
        <dbReference type="Proteomes" id="UP000663879"/>
    </source>
</evidence>
<dbReference type="GO" id="GO:0070390">
    <property type="term" value="C:transcription export complex 2"/>
    <property type="evidence" value="ECO:0007669"/>
    <property type="project" value="TreeGrafter"/>
</dbReference>